<dbReference type="EMBL" id="CTEE01000001">
    <property type="protein sequence ID" value="CQD09162.1"/>
    <property type="molecule type" value="Genomic_DNA"/>
</dbReference>
<sequence>MWRRPRPGDSDAHDSAECDQRHDSDHPDESDESYELCAAYQLGEPNDEFCDSYDNDYGDPNYSHKPGGAGRCGLTTWRRRGPDGARSESTKT</sequence>
<accession>A0A0E4GX11</accession>
<evidence type="ECO:0000256" key="1">
    <source>
        <dbReference type="SAM" id="MobiDB-lite"/>
    </source>
</evidence>
<dbReference type="AlphaFoldDB" id="A0A0E4GX11"/>
<feature type="region of interest" description="Disordered" evidence="1">
    <location>
        <begin position="1"/>
        <end position="33"/>
    </location>
</feature>
<evidence type="ECO:0000313" key="3">
    <source>
        <dbReference type="Proteomes" id="UP000199251"/>
    </source>
</evidence>
<feature type="compositionally biased region" description="Basic and acidic residues" evidence="1">
    <location>
        <begin position="80"/>
        <end position="92"/>
    </location>
</feature>
<name>A0A0E4GX11_MYCLN</name>
<gene>
    <name evidence="2" type="ORF">BN1232_01665</name>
</gene>
<proteinExistence type="predicted"/>
<dbReference type="Proteomes" id="UP000199251">
    <property type="component" value="Unassembled WGS sequence"/>
</dbReference>
<protein>
    <submittedName>
        <fullName evidence="2">Uncharacterized protein</fullName>
    </submittedName>
</protein>
<feature type="compositionally biased region" description="Basic and acidic residues" evidence="1">
    <location>
        <begin position="1"/>
        <end position="27"/>
    </location>
</feature>
<organism evidence="2 3">
    <name type="scientific">Mycobacterium lentiflavum</name>
    <dbReference type="NCBI Taxonomy" id="141349"/>
    <lineage>
        <taxon>Bacteria</taxon>
        <taxon>Bacillati</taxon>
        <taxon>Actinomycetota</taxon>
        <taxon>Actinomycetes</taxon>
        <taxon>Mycobacteriales</taxon>
        <taxon>Mycobacteriaceae</taxon>
        <taxon>Mycobacterium</taxon>
        <taxon>Mycobacterium simiae complex</taxon>
    </lineage>
</organism>
<dbReference type="RefSeq" id="WP_090600930.1">
    <property type="nucleotide sequence ID" value="NZ_CTEE01000001.1"/>
</dbReference>
<evidence type="ECO:0000313" key="2">
    <source>
        <dbReference type="EMBL" id="CQD09162.1"/>
    </source>
</evidence>
<dbReference type="OrthoDB" id="4751937at2"/>
<reference evidence="2 3" key="1">
    <citation type="submission" date="2015-03" db="EMBL/GenBank/DDBJ databases">
        <authorList>
            <person name="Urmite Genomes"/>
        </authorList>
    </citation>
    <scope>NUCLEOTIDE SEQUENCE [LARGE SCALE GENOMIC DNA]</scope>
    <source>
        <strain evidence="2 3">CSUR P1491</strain>
    </source>
</reference>
<feature type="region of interest" description="Disordered" evidence="1">
    <location>
        <begin position="61"/>
        <end position="92"/>
    </location>
</feature>